<gene>
    <name evidence="2" type="ORF">CVP05_08515</name>
</gene>
<evidence type="ECO:0000313" key="3">
    <source>
        <dbReference type="Proteomes" id="UP000229329"/>
    </source>
</evidence>
<accession>A0A2M8S154</accession>
<sequence length="128" mass="14214">MKNALCALGLMGAVMALPAVANDVTWDEVKGISFPEIKYSQFCEEPAQYHDKIVSIAADDYGRVSNQVKEATYVANMLVETCSHPQFGESDNFCQALDQAPKKLRENMSVICNMNVTEVVRMIYVNSL</sequence>
<comment type="caution">
    <text evidence="2">The sequence shown here is derived from an EMBL/GenBank/DDBJ whole genome shotgun (WGS) entry which is preliminary data.</text>
</comment>
<feature type="signal peptide" evidence="1">
    <location>
        <begin position="1"/>
        <end position="21"/>
    </location>
</feature>
<dbReference type="AlphaFoldDB" id="A0A2M8S154"/>
<dbReference type="Proteomes" id="UP000229329">
    <property type="component" value="Unassembled WGS sequence"/>
</dbReference>
<proteinExistence type="predicted"/>
<evidence type="ECO:0000256" key="1">
    <source>
        <dbReference type="SAM" id="SignalP"/>
    </source>
</evidence>
<evidence type="ECO:0000313" key="2">
    <source>
        <dbReference type="EMBL" id="PJG84870.1"/>
    </source>
</evidence>
<name>A0A2M8S154_9PAST</name>
<keyword evidence="1" id="KW-0732">Signal</keyword>
<feature type="chain" id="PRO_5014844598" evidence="1">
    <location>
        <begin position="22"/>
        <end position="128"/>
    </location>
</feature>
<dbReference type="EMBL" id="PHHA01000020">
    <property type="protein sequence ID" value="PJG84870.1"/>
    <property type="molecule type" value="Genomic_DNA"/>
</dbReference>
<reference evidence="2 3" key="1">
    <citation type="submission" date="2017-11" db="EMBL/GenBank/DDBJ databases">
        <title>Reclassification of Bisgaard taxon 7 as Conservatibacter flavescens gen. nov., sp. nov.</title>
        <authorList>
            <person name="Christensen H."/>
        </authorList>
    </citation>
    <scope>NUCLEOTIDE SEQUENCE [LARGE SCALE GENOMIC DNA]</scope>
    <source>
        <strain evidence="2 3">7_4</strain>
    </source>
</reference>
<keyword evidence="3" id="KW-1185">Reference proteome</keyword>
<protein>
    <submittedName>
        <fullName evidence="2">Uncharacterized protein</fullName>
    </submittedName>
</protein>
<organism evidence="2 3">
    <name type="scientific">Conservatibacter flavescens</name>
    <dbReference type="NCBI Taxonomy" id="28161"/>
    <lineage>
        <taxon>Bacteria</taxon>
        <taxon>Pseudomonadati</taxon>
        <taxon>Pseudomonadota</taxon>
        <taxon>Gammaproteobacteria</taxon>
        <taxon>Pasteurellales</taxon>
        <taxon>Pasteurellaceae</taxon>
        <taxon>Conservatibacter</taxon>
    </lineage>
</organism>